<gene>
    <name evidence="2" type="ORF">NITINOP_1601</name>
</gene>
<organism evidence="2 3">
    <name type="scientific">Candidatus Nitrospira inopinata</name>
    <dbReference type="NCBI Taxonomy" id="1715989"/>
    <lineage>
        <taxon>Bacteria</taxon>
        <taxon>Pseudomonadati</taxon>
        <taxon>Nitrospirota</taxon>
        <taxon>Nitrospiria</taxon>
        <taxon>Nitrospirales</taxon>
        <taxon>Nitrospiraceae</taxon>
        <taxon>Nitrospira</taxon>
    </lineage>
</organism>
<sequence>MTGASLSYTNACGEPSIVSISGVLTEIVPAKLGQAFSGLLLHEGEGQAGGEDSFIEIGLGSKRVDLVVPRQTPGTYPARVTLGVEAALLAEDGAPLFHAKLQGVGHGEVEVTGQSCEVKGLEPIVRQAVETVGDSLFKQVTGADRIREYAQQRAAARSKAPAAKAPDAAIPGVQSPHAGAAMGGGAVFNQLAPPPAFPHSTALAFLAILRDESQDHMIEPGEPLTIEVEVKNEGEVEARNVEVVVGGNGPLAAHFPSTIPIGDVRPGEIKYVSVTKPITDLKGEPRGELMLSVRSLTPLDPPPHPKQFALVVKTDKGVEDTEALKIDRPPAPLSLSKQTKAVVIAIGVGAFRDERVPHVKYAERDAEAMATYLRTIAAIPDHRVRLLVDRYALKQDIEETFDEWLPKQVDAATVVYIFFAGRALVDGATGSVSLVPFDGNITSTRRLYPVRRMQEVLSRLPMQRAIMMFDVSLDPSPGANPATTPHADWGEGADEEKDHVMWMVGNRGLQEAHAYESAKHGLFTYSLLRGLQGLADIDRDGTVAAGELCTYARNEVIHVSRKQFGNPQRPLCSPPPGQGAVVRIHPMARGNNPKSSDAVKKAAPAEETPAPTSPLLDVGPKL</sequence>
<feature type="region of interest" description="Disordered" evidence="1">
    <location>
        <begin position="586"/>
        <end position="622"/>
    </location>
</feature>
<dbReference type="EMBL" id="LN885086">
    <property type="protein sequence ID" value="CUQ66576.1"/>
    <property type="molecule type" value="Genomic_DNA"/>
</dbReference>
<protein>
    <recommendedName>
        <fullName evidence="4">Caspase family p20 domain-containing protein</fullName>
    </recommendedName>
</protein>
<dbReference type="InterPro" id="IPR018247">
    <property type="entry name" value="EF_Hand_1_Ca_BS"/>
</dbReference>
<dbReference type="STRING" id="1715989.NITINOP_1601"/>
<dbReference type="Gene3D" id="3.40.50.1460">
    <property type="match status" value="1"/>
</dbReference>
<name>A0A0S4KTG4_9BACT</name>
<dbReference type="Proteomes" id="UP000066284">
    <property type="component" value="Chromosome 1"/>
</dbReference>
<feature type="compositionally biased region" description="Low complexity" evidence="1">
    <location>
        <begin position="605"/>
        <end position="614"/>
    </location>
</feature>
<keyword evidence="3" id="KW-1185">Reference proteome</keyword>
<evidence type="ECO:0000313" key="3">
    <source>
        <dbReference type="Proteomes" id="UP000066284"/>
    </source>
</evidence>
<evidence type="ECO:0000256" key="1">
    <source>
        <dbReference type="SAM" id="MobiDB-lite"/>
    </source>
</evidence>
<dbReference type="KEGG" id="nio:NITINOP_1601"/>
<proteinExistence type="predicted"/>
<evidence type="ECO:0000313" key="2">
    <source>
        <dbReference type="EMBL" id="CUQ66576.1"/>
    </source>
</evidence>
<reference evidence="3" key="1">
    <citation type="submission" date="2015-09" db="EMBL/GenBank/DDBJ databases">
        <authorList>
            <person name="Daims H."/>
        </authorList>
    </citation>
    <scope>NUCLEOTIDE SEQUENCE [LARGE SCALE GENOMIC DNA]</scope>
</reference>
<evidence type="ECO:0008006" key="4">
    <source>
        <dbReference type="Google" id="ProtNLM"/>
    </source>
</evidence>
<dbReference type="PROSITE" id="PS00018">
    <property type="entry name" value="EF_HAND_1"/>
    <property type="match status" value="1"/>
</dbReference>
<accession>A0A0S4KTG4</accession>
<dbReference type="AlphaFoldDB" id="A0A0S4KTG4"/>